<organism evidence="2 3">
    <name type="scientific">Nocardiopsis changdeensis</name>
    <dbReference type="NCBI Taxonomy" id="2831969"/>
    <lineage>
        <taxon>Bacteria</taxon>
        <taxon>Bacillati</taxon>
        <taxon>Actinomycetota</taxon>
        <taxon>Actinomycetes</taxon>
        <taxon>Streptosporangiales</taxon>
        <taxon>Nocardiopsidaceae</taxon>
        <taxon>Nocardiopsis</taxon>
    </lineage>
</organism>
<keyword evidence="1" id="KW-1133">Transmembrane helix</keyword>
<name>A0ABX8BKX1_9ACTN</name>
<gene>
    <name evidence="2" type="ORF">KGD84_26925</name>
</gene>
<keyword evidence="1" id="KW-0472">Membrane</keyword>
<evidence type="ECO:0000313" key="2">
    <source>
        <dbReference type="EMBL" id="QUX21959.1"/>
    </source>
</evidence>
<evidence type="ECO:0000313" key="3">
    <source>
        <dbReference type="Proteomes" id="UP000676079"/>
    </source>
</evidence>
<dbReference type="EMBL" id="CP074133">
    <property type="protein sequence ID" value="QUX21959.1"/>
    <property type="molecule type" value="Genomic_DNA"/>
</dbReference>
<evidence type="ECO:0000256" key="1">
    <source>
        <dbReference type="SAM" id="Phobius"/>
    </source>
</evidence>
<dbReference type="RefSeq" id="WP_220563182.1">
    <property type="nucleotide sequence ID" value="NZ_CP074133.1"/>
</dbReference>
<evidence type="ECO:0008006" key="4">
    <source>
        <dbReference type="Google" id="ProtNLM"/>
    </source>
</evidence>
<sequence length="256" mass="27653">MVDEKAPPKKQGLHGWKAALAVFGCGTLAAFGVFGVLVLIVGTFFRATSTGVSGEADQVAGAEQTGTPRDELPAGDLNVCENYVPNISDVTIRETLSSADRDDAQVEGFQTGERREVSGECSFSIQPAYGVDSQSSQWVMDFSYQALVFDPSGGLDEQAAEVFESEISQAEQESNDSVEIDDHDWAGESRSFYWVSETGESHYLVVSRTRSAVYTFGFAGDSADANAGAVSKNAFQRQAADVVQRLDNRFFLLIPE</sequence>
<accession>A0ABX8BKX1</accession>
<keyword evidence="1" id="KW-0812">Transmembrane</keyword>
<reference evidence="2 3" key="1">
    <citation type="submission" date="2021-05" db="EMBL/GenBank/DDBJ databases">
        <title>Direct Submission.</title>
        <authorList>
            <person name="Li K."/>
            <person name="Gao J."/>
        </authorList>
    </citation>
    <scope>NUCLEOTIDE SEQUENCE [LARGE SCALE GENOMIC DNA]</scope>
    <source>
        <strain evidence="2 3">Mg02</strain>
    </source>
</reference>
<feature type="transmembrane region" description="Helical" evidence="1">
    <location>
        <begin position="20"/>
        <end position="45"/>
    </location>
</feature>
<protein>
    <recommendedName>
        <fullName evidence="4">DUF3558 domain-containing protein</fullName>
    </recommendedName>
</protein>
<proteinExistence type="predicted"/>
<keyword evidence="3" id="KW-1185">Reference proteome</keyword>
<dbReference type="Proteomes" id="UP000676079">
    <property type="component" value="Chromosome"/>
</dbReference>